<dbReference type="CDD" id="cd04080">
    <property type="entry name" value="CBM6_cellulase-like"/>
    <property type="match status" value="1"/>
</dbReference>
<dbReference type="InterPro" id="IPR005084">
    <property type="entry name" value="CBM6"/>
</dbReference>
<dbReference type="RefSeq" id="WP_263711758.1">
    <property type="nucleotide sequence ID" value="NZ_JAOWKX010000003.1"/>
</dbReference>
<dbReference type="Pfam" id="PF03422">
    <property type="entry name" value="CBM_6"/>
    <property type="match status" value="1"/>
</dbReference>
<dbReference type="SMART" id="SM00606">
    <property type="entry name" value="CBD_IV"/>
    <property type="match status" value="1"/>
</dbReference>
<gene>
    <name evidence="4" type="ORF">OE749_07270</name>
</gene>
<dbReference type="InterPro" id="IPR008979">
    <property type="entry name" value="Galactose-bd-like_sf"/>
</dbReference>
<sequence>MKIKTQTHVAAIFLCSVISTAYANPNYIEPPMVLIPKGTFLMGSEHGRANERPVHQVDIAPFMMGKYEVTLKEYGKFVKATKHTPKNESANKCMRFNKKNSEGIGPPITLEEGNWDTPEYAPSAFHPVLCVSTDDAKAYAVWLSAQTGKRYRLPTEAEWEYAARANSTTTYFYGDSKTQLCEYGNVYDQRGKAYIERHFNQAGTYAPCDDGSEFTAVVGTYKANAFGLYDTIGNVSELTADCEHHTYDGAPQNGTAWITDCDLFREQNIMQIHRGGSYGLWSPPSRITSASRHHVGTDLRTSLGNGFRLALDFDHATALHTIDTEFEKDLKAAQAAALTARQRLPKFPSPPTNAFLIEDKETDAIQLRWQTNESQIGTTFNIYRSHTIGGEMEKIASNIIKHTYTDHSPKNRRHKYQIAAVVNQQESLLSQSVYSSDVIKTIPATIQAEDFNNMHNASIGEVTHKETNQPSLTLTGSNGIMKYSWTEYKIQVPKGGRFQLHYNIASASGSKGFNLIMNSLEKGTFSIPNTGGWRKWKTVVSDAIQLHQGEHTIRILAIDNQWKLDWFAFEKVDSELAVK</sequence>
<dbReference type="EMBL" id="JAOWKX010000003">
    <property type="protein sequence ID" value="MCV2884489.1"/>
    <property type="molecule type" value="Genomic_DNA"/>
</dbReference>
<dbReference type="SUPFAM" id="SSF49785">
    <property type="entry name" value="Galactose-binding domain-like"/>
    <property type="match status" value="1"/>
</dbReference>
<dbReference type="SUPFAM" id="SSF56436">
    <property type="entry name" value="C-type lectin-like"/>
    <property type="match status" value="1"/>
</dbReference>
<evidence type="ECO:0000256" key="2">
    <source>
        <dbReference type="SAM" id="SignalP"/>
    </source>
</evidence>
<dbReference type="PANTHER" id="PTHR23150:SF35">
    <property type="entry name" value="BLL6746 PROTEIN"/>
    <property type="match status" value="1"/>
</dbReference>
<evidence type="ECO:0000313" key="4">
    <source>
        <dbReference type="EMBL" id="MCV2884489.1"/>
    </source>
</evidence>
<dbReference type="PANTHER" id="PTHR23150">
    <property type="entry name" value="SULFATASE MODIFYING FACTOR 1, 2"/>
    <property type="match status" value="1"/>
</dbReference>
<name>A0ABT3A725_9ALTE</name>
<evidence type="ECO:0000313" key="5">
    <source>
        <dbReference type="Proteomes" id="UP001652504"/>
    </source>
</evidence>
<dbReference type="InterPro" id="IPR005532">
    <property type="entry name" value="SUMF_dom"/>
</dbReference>
<proteinExistence type="predicted"/>
<feature type="signal peptide" evidence="2">
    <location>
        <begin position="1"/>
        <end position="23"/>
    </location>
</feature>
<feature type="domain" description="CBM6" evidence="3">
    <location>
        <begin position="444"/>
        <end position="570"/>
    </location>
</feature>
<dbReference type="PROSITE" id="PS51175">
    <property type="entry name" value="CBM6"/>
    <property type="match status" value="1"/>
</dbReference>
<dbReference type="InterPro" id="IPR013783">
    <property type="entry name" value="Ig-like_fold"/>
</dbReference>
<dbReference type="Proteomes" id="UP001652504">
    <property type="component" value="Unassembled WGS sequence"/>
</dbReference>
<dbReference type="Gene3D" id="3.90.1580.10">
    <property type="entry name" value="paralog of FGE (formylglycine-generating enzyme)"/>
    <property type="match status" value="1"/>
</dbReference>
<organism evidence="4 5">
    <name type="scientific">Fluctibacter corallii</name>
    <dbReference type="NCBI Taxonomy" id="2984329"/>
    <lineage>
        <taxon>Bacteria</taxon>
        <taxon>Pseudomonadati</taxon>
        <taxon>Pseudomonadota</taxon>
        <taxon>Gammaproteobacteria</taxon>
        <taxon>Alteromonadales</taxon>
        <taxon>Alteromonadaceae</taxon>
        <taxon>Fluctibacter</taxon>
    </lineage>
</organism>
<keyword evidence="1 2" id="KW-0732">Signal</keyword>
<dbReference type="InterPro" id="IPR016187">
    <property type="entry name" value="CTDL_fold"/>
</dbReference>
<dbReference type="InterPro" id="IPR006584">
    <property type="entry name" value="Cellulose-bd_IV"/>
</dbReference>
<keyword evidence="5" id="KW-1185">Reference proteome</keyword>
<feature type="chain" id="PRO_5045799596" evidence="2">
    <location>
        <begin position="24"/>
        <end position="579"/>
    </location>
</feature>
<dbReference type="InterPro" id="IPR042095">
    <property type="entry name" value="SUMF_sf"/>
</dbReference>
<accession>A0ABT3A725</accession>
<evidence type="ECO:0000259" key="3">
    <source>
        <dbReference type="PROSITE" id="PS51175"/>
    </source>
</evidence>
<dbReference type="Gene3D" id="2.60.120.260">
    <property type="entry name" value="Galactose-binding domain-like"/>
    <property type="match status" value="1"/>
</dbReference>
<dbReference type="Gene3D" id="2.60.40.10">
    <property type="entry name" value="Immunoglobulins"/>
    <property type="match status" value="1"/>
</dbReference>
<reference evidence="4 5" key="1">
    <citation type="submission" date="2022-10" db="EMBL/GenBank/DDBJ databases">
        <title>Aestuariibacter sp. AA17 isolated from Montipora capitata coral fragment.</title>
        <authorList>
            <person name="Emsley S.A."/>
            <person name="Pfannmuller K.M."/>
            <person name="Loughran R.M."/>
            <person name="Shlafstein M."/>
            <person name="Papke E."/>
            <person name="Saw J.H."/>
            <person name="Ushijima B."/>
            <person name="Videau P."/>
        </authorList>
    </citation>
    <scope>NUCLEOTIDE SEQUENCE [LARGE SCALE GENOMIC DNA]</scope>
    <source>
        <strain evidence="4 5">AA17</strain>
    </source>
</reference>
<dbReference type="Pfam" id="PF03781">
    <property type="entry name" value="FGE-sulfatase"/>
    <property type="match status" value="1"/>
</dbReference>
<protein>
    <submittedName>
        <fullName evidence="4">SUMF1/EgtB/PvdO family nonheme iron enzyme</fullName>
    </submittedName>
</protein>
<dbReference type="InterPro" id="IPR051043">
    <property type="entry name" value="Sulfatase_Mod_Factor_Kinase"/>
</dbReference>
<comment type="caution">
    <text evidence="4">The sequence shown here is derived from an EMBL/GenBank/DDBJ whole genome shotgun (WGS) entry which is preliminary data.</text>
</comment>
<evidence type="ECO:0000256" key="1">
    <source>
        <dbReference type="ARBA" id="ARBA00022729"/>
    </source>
</evidence>